<keyword evidence="1" id="KW-1133">Transmembrane helix</keyword>
<accession>A0A699ZRN0</accession>
<feature type="transmembrane region" description="Helical" evidence="1">
    <location>
        <begin position="16"/>
        <end position="36"/>
    </location>
</feature>
<feature type="transmembrane region" description="Helical" evidence="1">
    <location>
        <begin position="56"/>
        <end position="76"/>
    </location>
</feature>
<dbReference type="AlphaFoldDB" id="A0A699ZRN0"/>
<reference evidence="2 3" key="1">
    <citation type="submission" date="2020-02" db="EMBL/GenBank/DDBJ databases">
        <title>Draft genome sequence of Haematococcus lacustris strain NIES-144.</title>
        <authorList>
            <person name="Morimoto D."/>
            <person name="Nakagawa S."/>
            <person name="Yoshida T."/>
            <person name="Sawayama S."/>
        </authorList>
    </citation>
    <scope>NUCLEOTIDE SEQUENCE [LARGE SCALE GENOMIC DNA]</scope>
    <source>
        <strain evidence="2 3">NIES-144</strain>
    </source>
</reference>
<dbReference type="Proteomes" id="UP000485058">
    <property type="component" value="Unassembled WGS sequence"/>
</dbReference>
<keyword evidence="3" id="KW-1185">Reference proteome</keyword>
<protein>
    <submittedName>
        <fullName evidence="2">Uncharacterized protein</fullName>
    </submittedName>
</protein>
<organism evidence="2 3">
    <name type="scientific">Haematococcus lacustris</name>
    <name type="common">Green alga</name>
    <name type="synonym">Haematococcus pluvialis</name>
    <dbReference type="NCBI Taxonomy" id="44745"/>
    <lineage>
        <taxon>Eukaryota</taxon>
        <taxon>Viridiplantae</taxon>
        <taxon>Chlorophyta</taxon>
        <taxon>core chlorophytes</taxon>
        <taxon>Chlorophyceae</taxon>
        <taxon>CS clade</taxon>
        <taxon>Chlamydomonadales</taxon>
        <taxon>Haematococcaceae</taxon>
        <taxon>Haematococcus</taxon>
    </lineage>
</organism>
<evidence type="ECO:0000313" key="2">
    <source>
        <dbReference type="EMBL" id="GFH23800.1"/>
    </source>
</evidence>
<keyword evidence="1" id="KW-0472">Membrane</keyword>
<name>A0A699ZRN0_HAELA</name>
<sequence>MDVVGGESSGATGQLLVLYPMLISLIGAGVIVATGHSLFASEGWLDVEAAGSDLRGMRGVCLVGCTFCYMAIRNFLATAQTLMDKRRYARTMKKSRSTKAAKLE</sequence>
<keyword evidence="1" id="KW-0812">Transmembrane</keyword>
<proteinExistence type="predicted"/>
<evidence type="ECO:0000313" key="3">
    <source>
        <dbReference type="Proteomes" id="UP000485058"/>
    </source>
</evidence>
<evidence type="ECO:0000256" key="1">
    <source>
        <dbReference type="SAM" id="Phobius"/>
    </source>
</evidence>
<gene>
    <name evidence="2" type="ORF">HaLaN_21479</name>
</gene>
<comment type="caution">
    <text evidence="2">The sequence shown here is derived from an EMBL/GenBank/DDBJ whole genome shotgun (WGS) entry which is preliminary data.</text>
</comment>
<dbReference type="EMBL" id="BLLF01002365">
    <property type="protein sequence ID" value="GFH23800.1"/>
    <property type="molecule type" value="Genomic_DNA"/>
</dbReference>